<feature type="compositionally biased region" description="Polar residues" evidence="1">
    <location>
        <begin position="1"/>
        <end position="12"/>
    </location>
</feature>
<evidence type="ECO:0000313" key="3">
    <source>
        <dbReference type="Proteomes" id="UP001165083"/>
    </source>
</evidence>
<feature type="compositionally biased region" description="Polar residues" evidence="1">
    <location>
        <begin position="58"/>
        <end position="71"/>
    </location>
</feature>
<dbReference type="AlphaFoldDB" id="A0A9W6TAZ7"/>
<accession>A0A9W6TAZ7</accession>
<evidence type="ECO:0000313" key="2">
    <source>
        <dbReference type="EMBL" id="GMF09834.1"/>
    </source>
</evidence>
<dbReference type="EMBL" id="BSXW01000020">
    <property type="protein sequence ID" value="GMF09834.1"/>
    <property type="molecule type" value="Genomic_DNA"/>
</dbReference>
<dbReference type="Proteomes" id="UP001165083">
    <property type="component" value="Unassembled WGS sequence"/>
</dbReference>
<gene>
    <name evidence="2" type="ORF">Plil01_000070300</name>
</gene>
<sequence length="133" mass="13997">MEYSATGHSTTRVIDVIVIDDDPPQSRHQAKTERRGSSDSDAGSSDSDGGSSDRDVSMASSDACSADNEGNGSDAYGDDSDEECMALLLQLKHIVHHKRQRDSNSGSGRATAASTPVQRVALSPRVGGETESE</sequence>
<organism evidence="2 3">
    <name type="scientific">Phytophthora lilii</name>
    <dbReference type="NCBI Taxonomy" id="2077276"/>
    <lineage>
        <taxon>Eukaryota</taxon>
        <taxon>Sar</taxon>
        <taxon>Stramenopiles</taxon>
        <taxon>Oomycota</taxon>
        <taxon>Peronosporomycetes</taxon>
        <taxon>Peronosporales</taxon>
        <taxon>Peronosporaceae</taxon>
        <taxon>Phytophthora</taxon>
    </lineage>
</organism>
<reference evidence="2" key="1">
    <citation type="submission" date="2023-04" db="EMBL/GenBank/DDBJ databases">
        <title>Phytophthora lilii NBRC 32176.</title>
        <authorList>
            <person name="Ichikawa N."/>
            <person name="Sato H."/>
            <person name="Tonouchi N."/>
        </authorList>
    </citation>
    <scope>NUCLEOTIDE SEQUENCE</scope>
    <source>
        <strain evidence="2">NBRC 32176</strain>
    </source>
</reference>
<keyword evidence="3" id="KW-1185">Reference proteome</keyword>
<feature type="region of interest" description="Disordered" evidence="1">
    <location>
        <begin position="1"/>
        <end position="79"/>
    </location>
</feature>
<protein>
    <submittedName>
        <fullName evidence="2">Unnamed protein product</fullName>
    </submittedName>
</protein>
<feature type="compositionally biased region" description="Polar residues" evidence="1">
    <location>
        <begin position="103"/>
        <end position="117"/>
    </location>
</feature>
<feature type="compositionally biased region" description="Low complexity" evidence="1">
    <location>
        <begin position="39"/>
        <end position="50"/>
    </location>
</feature>
<comment type="caution">
    <text evidence="2">The sequence shown here is derived from an EMBL/GenBank/DDBJ whole genome shotgun (WGS) entry which is preliminary data.</text>
</comment>
<evidence type="ECO:0000256" key="1">
    <source>
        <dbReference type="SAM" id="MobiDB-lite"/>
    </source>
</evidence>
<feature type="region of interest" description="Disordered" evidence="1">
    <location>
        <begin position="95"/>
        <end position="133"/>
    </location>
</feature>
<name>A0A9W6TAZ7_9STRA</name>
<proteinExistence type="predicted"/>